<dbReference type="InterPro" id="IPR000209">
    <property type="entry name" value="Peptidase_S8/S53_dom"/>
</dbReference>
<evidence type="ECO:0000313" key="6">
    <source>
        <dbReference type="EMBL" id="KAG2432157.1"/>
    </source>
</evidence>
<feature type="region of interest" description="Disordered" evidence="3">
    <location>
        <begin position="663"/>
        <end position="700"/>
    </location>
</feature>
<keyword evidence="2" id="KW-0720">Serine protease</keyword>
<feature type="region of interest" description="Disordered" evidence="3">
    <location>
        <begin position="50"/>
        <end position="85"/>
    </location>
</feature>
<dbReference type="InterPro" id="IPR036852">
    <property type="entry name" value="Peptidase_S8/S53_dom_sf"/>
</dbReference>
<keyword evidence="2" id="KW-0378">Hydrolase</keyword>
<feature type="active site" description="Charge relay system" evidence="2">
    <location>
        <position position="647"/>
    </location>
</feature>
<feature type="compositionally biased region" description="Basic residues" evidence="3">
    <location>
        <begin position="320"/>
        <end position="333"/>
    </location>
</feature>
<dbReference type="Gene3D" id="3.40.50.200">
    <property type="entry name" value="Peptidase S8/S53 domain"/>
    <property type="match status" value="2"/>
</dbReference>
<gene>
    <name evidence="6" type="ORF">HXX76_009079</name>
</gene>
<dbReference type="PANTHER" id="PTHR43399:SF4">
    <property type="entry name" value="CELL WALL-ASSOCIATED PROTEASE"/>
    <property type="match status" value="1"/>
</dbReference>
<protein>
    <recommendedName>
        <fullName evidence="5">Peptidase S8/S53 domain-containing protein</fullName>
    </recommendedName>
</protein>
<dbReference type="PRINTS" id="PR01217">
    <property type="entry name" value="PRICHEXTENSN"/>
</dbReference>
<evidence type="ECO:0000256" key="1">
    <source>
        <dbReference type="ARBA" id="ARBA00011073"/>
    </source>
</evidence>
<feature type="compositionally biased region" description="Pro residues" evidence="3">
    <location>
        <begin position="1594"/>
        <end position="1605"/>
    </location>
</feature>
<dbReference type="SUPFAM" id="SSF52743">
    <property type="entry name" value="Subtilisin-like"/>
    <property type="match status" value="1"/>
</dbReference>
<keyword evidence="4" id="KW-0732">Signal</keyword>
<feature type="region of interest" description="Disordered" evidence="3">
    <location>
        <begin position="478"/>
        <end position="501"/>
    </location>
</feature>
<dbReference type="GO" id="GO:0006508">
    <property type="term" value="P:proteolysis"/>
    <property type="evidence" value="ECO:0007669"/>
    <property type="project" value="UniProtKB-KW"/>
</dbReference>
<name>A0A835SRT9_CHLIN</name>
<feature type="compositionally biased region" description="Low complexity" evidence="3">
    <location>
        <begin position="237"/>
        <end position="269"/>
    </location>
</feature>
<feature type="region of interest" description="Disordered" evidence="3">
    <location>
        <begin position="320"/>
        <end position="383"/>
    </location>
</feature>
<evidence type="ECO:0000256" key="4">
    <source>
        <dbReference type="SAM" id="SignalP"/>
    </source>
</evidence>
<evidence type="ECO:0000256" key="2">
    <source>
        <dbReference type="PROSITE-ProRule" id="PRU01240"/>
    </source>
</evidence>
<dbReference type="InterPro" id="IPR022398">
    <property type="entry name" value="Peptidase_S8_His-AS"/>
</dbReference>
<keyword evidence="2" id="KW-0645">Protease</keyword>
<feature type="compositionally biased region" description="Gly residues" evidence="3">
    <location>
        <begin position="488"/>
        <end position="500"/>
    </location>
</feature>
<dbReference type="GO" id="GO:0004252">
    <property type="term" value="F:serine-type endopeptidase activity"/>
    <property type="evidence" value="ECO:0007669"/>
    <property type="project" value="UniProtKB-UniRule"/>
</dbReference>
<feature type="compositionally biased region" description="Pro residues" evidence="3">
    <location>
        <begin position="668"/>
        <end position="679"/>
    </location>
</feature>
<feature type="domain" description="Peptidase S8/S53" evidence="5">
    <location>
        <begin position="638"/>
        <end position="1251"/>
    </location>
</feature>
<keyword evidence="7" id="KW-1185">Reference proteome</keyword>
<dbReference type="InterPro" id="IPR051048">
    <property type="entry name" value="Peptidase_S8/S53_subtilisin"/>
</dbReference>
<evidence type="ECO:0000313" key="7">
    <source>
        <dbReference type="Proteomes" id="UP000650467"/>
    </source>
</evidence>
<dbReference type="EMBL" id="JAEHOC010000022">
    <property type="protein sequence ID" value="KAG2432157.1"/>
    <property type="molecule type" value="Genomic_DNA"/>
</dbReference>
<dbReference type="Gene3D" id="2.60.120.380">
    <property type="match status" value="1"/>
</dbReference>
<evidence type="ECO:0000259" key="5">
    <source>
        <dbReference type="Pfam" id="PF00082"/>
    </source>
</evidence>
<feature type="chain" id="PRO_5032494264" description="Peptidase S8/S53 domain-containing protein" evidence="4">
    <location>
        <begin position="24"/>
        <end position="1632"/>
    </location>
</feature>
<feature type="active site" description="Charge relay system" evidence="2">
    <location>
        <position position="1191"/>
    </location>
</feature>
<proteinExistence type="inferred from homology"/>
<dbReference type="Pfam" id="PF00082">
    <property type="entry name" value="Peptidase_S8"/>
    <property type="match status" value="1"/>
</dbReference>
<feature type="compositionally biased region" description="Gly residues" evidence="3">
    <location>
        <begin position="559"/>
        <end position="574"/>
    </location>
</feature>
<feature type="compositionally biased region" description="Pro residues" evidence="3">
    <location>
        <begin position="1492"/>
        <end position="1573"/>
    </location>
</feature>
<sequence length="1632" mass="162010">MGALRRALLIELVLILLSVAAHGEDAAGPVELSVRLLTGEVVLRPMSWAARRPPESDGGGAGSGATAPAGAPLPAAATSGPHMATTRGPAAAAAAAVAAAAAAAVAAAEAGTSSTATGDGTVGADGGDAATQEQLQPSMHLLAYGSGSDAAAGALRAAVRAAGGRVVSYVWPGVWLALLPAAGAERGAAELAAAAAAAAAADGAGGGGSGGDTLLMAALGPQHAVSPDLEPLLAALSAAGGGSSSSSSSEGDSTHSSSSSSDGFESAGASRRRRQLMMRDLAAGDGQAHRSSGGSSTSHHQLLAARQLLQHMRATWWQHPHPHTHTRQQRRQHPQQQRSPEDGAARGRQRSVTEAAAAGLEAGSQPDMDPESDPHPESEQGLEPQTDRYGLQVQLTLLAAAATAASGASAGSSSSSLGALGVSPTAERALQAAEEQWPVALAEQALGGGGLAGRQPQRMSAGCWPPVAEAPLLRAWRSGRLPPHPLPGEGGGGSPGGGGPSWAPARGAPLLVNVYVCGEDLPAAVAWLTVQQLRLDPLNSNLDPDQDLTEPLLGSSSGAAGGGGGTSGGAGGGASSSSSAGVGTSVAVVSWVGPLVVPQLHNAPTSLILQTGDITADQFASAGSEAARRPLWEVGLDGAGEIIGIADSGIDLGSCHLTDPRMYVGPSPFSPPPPGPPTAPNDATGGGGPPPRPPPPPPNFQTFVNPLNFSLPNHRKLVRYWAVDVTVPFKDPTGHGTFVCGSAVGAAVAARAVLVNSVTGAKRSYTLDTRTGSAPGARLSVVAFADKDGALLLPQPVDQLLLPVHDRAGAAVSSDSWGFLGPSLYGAANGYDRYLWLNDHMVAFISAGNSGLAPGIPSGTITSPSTAKNVIAVGGTLKAPAGVFAYSRFWVRAATSTTAAATSGASGAAGTVAADAAVWRAAVWPMESTGAPKLMDMLGRAATVGFVAFAAAAADLAAVPAPPAGCTTMPAGASSRIAAAAAATAAATAATAAGSGAANARAVLLYLPDISSDALAPAVAAATAAAAPNATAVAKADAAAAVAAAAVAVAQAADASRCTVTQVALAAQEAGASALLMPYPSATAYPSALDVDPAAGVNISVSFISPALAVWLYGNATTAAAGSTTFSTSWETASLRDIVAFSSYGPAPDGRVKPDLVAPAFDVLSVTRSPGNTFPRPATCHNTTNSASGNSMSSPHAAGSAAITRQYFRSGYYPAGSPADPQASPFSPSGMLIKAVLIAGAEDLQGGSAMSTGAPLGPTPDPHQGWGRINLARALPLLPAPSSSPAAISFPPPSFFFSSAAGGAAAGAGQQQQPPPAPRLQVADRGQLWGSGDSVTLHGLTATGAGPITVVLVWYDFPTAGPDLPSLVNDLDLRVDLQLPPAAASAAAVGAAAAVRTYLGNNPVPLAAAAASEQPPPPPQPDRVNTVERVALASPPAGAALTITVTAARLASPFLDDPDAEGRPQRFAVAVSGHFTGVIESRLNPAYRLAPPDTPRPPAPPTRPPRPRPPSASPPAPPPPPPSQPPPSPQPVPAAPPSPPPPPPVQLPPPPPPPPPPGPPPPSPPTPPRPPSTLSPRVARSPKVPSKKGLQRQPRPPPLPVPPPARLIDGGGGNGGARAKRPPRPPPRPPRS</sequence>
<feature type="compositionally biased region" description="Pro residues" evidence="3">
    <location>
        <begin position="688"/>
        <end position="699"/>
    </location>
</feature>
<dbReference type="PANTHER" id="PTHR43399">
    <property type="entry name" value="SUBTILISIN-RELATED"/>
    <property type="match status" value="1"/>
</dbReference>
<feature type="region of interest" description="Disordered" evidence="3">
    <location>
        <begin position="237"/>
        <end position="272"/>
    </location>
</feature>
<feature type="compositionally biased region" description="Low complexity" evidence="3">
    <location>
        <begin position="64"/>
        <end position="85"/>
    </location>
</feature>
<feature type="region of interest" description="Disordered" evidence="3">
    <location>
        <begin position="1484"/>
        <end position="1632"/>
    </location>
</feature>
<organism evidence="6 7">
    <name type="scientific">Chlamydomonas incerta</name>
    <dbReference type="NCBI Taxonomy" id="51695"/>
    <lineage>
        <taxon>Eukaryota</taxon>
        <taxon>Viridiplantae</taxon>
        <taxon>Chlorophyta</taxon>
        <taxon>core chlorophytes</taxon>
        <taxon>Chlorophyceae</taxon>
        <taxon>CS clade</taxon>
        <taxon>Chlamydomonadales</taxon>
        <taxon>Chlamydomonadaceae</taxon>
        <taxon>Chlamydomonas</taxon>
    </lineage>
</organism>
<comment type="similarity">
    <text evidence="1 2">Belongs to the peptidase S8 family.</text>
</comment>
<evidence type="ECO:0000256" key="3">
    <source>
        <dbReference type="SAM" id="MobiDB-lite"/>
    </source>
</evidence>
<feature type="active site" description="Charge relay system" evidence="2">
    <location>
        <position position="735"/>
    </location>
</feature>
<feature type="signal peptide" evidence="4">
    <location>
        <begin position="1"/>
        <end position="23"/>
    </location>
</feature>
<reference evidence="6" key="1">
    <citation type="journal article" date="2020" name="bioRxiv">
        <title>Comparative genomics of Chlamydomonas.</title>
        <authorList>
            <person name="Craig R.J."/>
            <person name="Hasan A.R."/>
            <person name="Ness R.W."/>
            <person name="Keightley P.D."/>
        </authorList>
    </citation>
    <scope>NUCLEOTIDE SEQUENCE</scope>
    <source>
        <strain evidence="6">SAG 7.73</strain>
    </source>
</reference>
<dbReference type="Proteomes" id="UP000650467">
    <property type="component" value="Unassembled WGS sequence"/>
</dbReference>
<dbReference type="OrthoDB" id="243496at2759"/>
<comment type="caution">
    <text evidence="6">The sequence shown here is derived from an EMBL/GenBank/DDBJ whole genome shotgun (WGS) entry which is preliminary data.</text>
</comment>
<accession>A0A835SRT9</accession>
<feature type="region of interest" description="Disordered" evidence="3">
    <location>
        <begin position="541"/>
        <end position="579"/>
    </location>
</feature>
<dbReference type="PROSITE" id="PS51892">
    <property type="entry name" value="SUBTILASE"/>
    <property type="match status" value="1"/>
</dbReference>
<dbReference type="PROSITE" id="PS00137">
    <property type="entry name" value="SUBTILASE_HIS"/>
    <property type="match status" value="1"/>
</dbReference>